<evidence type="ECO:0000313" key="4">
    <source>
        <dbReference type="EMBL" id="CAE7205298.1"/>
    </source>
</evidence>
<name>A0A812JFJ8_9DINO</name>
<keyword evidence="5" id="KW-1185">Reference proteome</keyword>
<feature type="region of interest" description="Disordered" evidence="1">
    <location>
        <begin position="1172"/>
        <end position="1195"/>
    </location>
</feature>
<dbReference type="PROSITE" id="PS50878">
    <property type="entry name" value="RT_POL"/>
    <property type="match status" value="1"/>
</dbReference>
<evidence type="ECO:0000256" key="2">
    <source>
        <dbReference type="SAM" id="SignalP"/>
    </source>
</evidence>
<feature type="compositionally biased region" description="Basic and acidic residues" evidence="1">
    <location>
        <begin position="1183"/>
        <end position="1194"/>
    </location>
</feature>
<organism evidence="4 5">
    <name type="scientific">Symbiodinium natans</name>
    <dbReference type="NCBI Taxonomy" id="878477"/>
    <lineage>
        <taxon>Eukaryota</taxon>
        <taxon>Sar</taxon>
        <taxon>Alveolata</taxon>
        <taxon>Dinophyceae</taxon>
        <taxon>Suessiales</taxon>
        <taxon>Symbiodiniaceae</taxon>
        <taxon>Symbiodinium</taxon>
    </lineage>
</organism>
<dbReference type="PANTHER" id="PTHR47027">
    <property type="entry name" value="REVERSE TRANSCRIPTASE DOMAIN-CONTAINING PROTEIN"/>
    <property type="match status" value="1"/>
</dbReference>
<dbReference type="EMBL" id="CAJNDS010000431">
    <property type="protein sequence ID" value="CAE7205298.1"/>
    <property type="molecule type" value="Genomic_DNA"/>
</dbReference>
<dbReference type="Proteomes" id="UP000604046">
    <property type="component" value="Unassembled WGS sequence"/>
</dbReference>
<feature type="domain" description="Reverse transcriptase" evidence="3">
    <location>
        <begin position="678"/>
        <end position="930"/>
    </location>
</feature>
<dbReference type="InterPro" id="IPR000477">
    <property type="entry name" value="RT_dom"/>
</dbReference>
<gene>
    <name evidence="4" type="ORF">SNAT2548_LOCUS6463</name>
</gene>
<sequence length="1381" mass="154716">MQSLPSHAFLLFAYLIWIYQGGLLKDAKAVDISGTTAVGSPQPWHFSVMDEAPGEGTVAGEVVLSSEGFISLQQYQAAESRDTQELEGYWQRRGRGKATIRQRLRQFFLKGATYWKGQKIATEADLAQHFDAQVVADVRRRLASTRAWWTQNNQPPAPRPQPKLRCRARVRMVSYNCNSLVGERLRIVLSAFSDYDIIVLQGTRMRKKSVPHNGFQHDDNCTPSRWEGFSHDRQFYIVSWGYSQGQFTNKACGITIALNCSFVSPQAVVWRYDPPYKLAGRLGALRIRTGRALHDADLVVVGAYAPQTTAPEEALSEFWDAMHSVVQQAPARSTVICGLDANGDPTFTADAHVGPCYPAAEPSVNGERLRELCVPNGLVVLDTWKSRIRGLPCDDWNGCTFFGVNGERTRPDHILAKSGQDMSPVTVLYDLGFALKPGNGTVMLDHAPLAVDFPYEVKLKPGQSPQTDVQEWRLRNSELFSLCAADEDPSRTWNLLNDGIMNIATRHFSVCRGASKPWMSAATWDLISYRDRQLKDWAAHVCSVRVGVAQVFQAWSRCSWLGRIRRAIRRACVADKRAHVDSLANDMNAAAQHGHWRQVWRAFLAEPVPERLLKFRHEAPRHPAHVDLPPLRDFRRNVLGAGNNRSVPEGSMPSEVWKLIFGCLPDFARDIHEQFFRQLARTGRNPSRWYDVPVLPIDKGNGKPKCQGKRPIARLDSLAKQVHKTFYQACATTPRPDWAFGCIKGRRREEALAIVENNMFRCRRSKRNHAIFFRDAANAFPSLSHEAIAQHVRSQGAAHDLIMDAHANSLLGLRVPGCGLRKLRMARGTRQGDTIAGDIFMDVYHVPLQAYKTAIQDDDLLLEYGNDVIDAAMTTYADDIAELMVADSAEELDDKAVARTALLEAELGGVGCQLEPSKEEVVMRWMGAGAHANRKAAMLPNKVTPGKKLGVARYLGGWVHNNGNKNTEIDKRISAMRVGFWAYAGIWRCKNVSLYAKRLFFKAMVQGAGLSGLEPYLLPKTALQRLERARDHLARRALGRAGWGAVRGDPRHESVPNSLIRARMRIHTIASTLRQRRLRWLHHMVQHPNHHKLYFASMFGRFSWKFAVMSWMTLASPCSMLFQPCDRCMMTLRRQCLSSMLFSLAGCNCFWNAQETQELPCSSQLDMWIGNGAGDASMQPTEQSKRPRTEDPTPNHKKLVRMMENLDYRLRQLEGATPCFFLPLEGCGLAQAMQAAAAYYDGRSPGKGKPHPDKHRKTTLAGALVKFAAERELQRLSQDEQAVLAQTDKLLAAARRPSLVEQHEMLKLMLPLMATPTAMEPEVIACNFWKAKKDTKYVLTVQFQPHGALAQVMPFIEFVIHASGGASSSGAPPKGAQVRGL</sequence>
<feature type="signal peptide" evidence="2">
    <location>
        <begin position="1"/>
        <end position="29"/>
    </location>
</feature>
<feature type="chain" id="PRO_5033006643" description="Reverse transcriptase domain-containing protein" evidence="2">
    <location>
        <begin position="30"/>
        <end position="1381"/>
    </location>
</feature>
<proteinExistence type="predicted"/>
<accession>A0A812JFJ8</accession>
<evidence type="ECO:0000313" key="5">
    <source>
        <dbReference type="Proteomes" id="UP000604046"/>
    </source>
</evidence>
<dbReference type="SUPFAM" id="SSF56219">
    <property type="entry name" value="DNase I-like"/>
    <property type="match status" value="1"/>
</dbReference>
<dbReference type="OrthoDB" id="4159828at2759"/>
<evidence type="ECO:0000256" key="1">
    <source>
        <dbReference type="SAM" id="MobiDB-lite"/>
    </source>
</evidence>
<dbReference type="PANTHER" id="PTHR47027:SF20">
    <property type="entry name" value="REVERSE TRANSCRIPTASE-LIKE PROTEIN WITH RNA-DIRECTED DNA POLYMERASE DOMAIN"/>
    <property type="match status" value="1"/>
</dbReference>
<dbReference type="InterPro" id="IPR036691">
    <property type="entry name" value="Endo/exonu/phosph_ase_sf"/>
</dbReference>
<protein>
    <recommendedName>
        <fullName evidence="3">Reverse transcriptase domain-containing protein</fullName>
    </recommendedName>
</protein>
<reference evidence="4" key="1">
    <citation type="submission" date="2021-02" db="EMBL/GenBank/DDBJ databases">
        <authorList>
            <person name="Dougan E. K."/>
            <person name="Rhodes N."/>
            <person name="Thang M."/>
            <person name="Chan C."/>
        </authorList>
    </citation>
    <scope>NUCLEOTIDE SEQUENCE</scope>
</reference>
<dbReference type="Gene3D" id="3.60.10.10">
    <property type="entry name" value="Endonuclease/exonuclease/phosphatase"/>
    <property type="match status" value="1"/>
</dbReference>
<keyword evidence="2" id="KW-0732">Signal</keyword>
<evidence type="ECO:0000259" key="3">
    <source>
        <dbReference type="PROSITE" id="PS50878"/>
    </source>
</evidence>
<comment type="caution">
    <text evidence="4">The sequence shown here is derived from an EMBL/GenBank/DDBJ whole genome shotgun (WGS) entry which is preliminary data.</text>
</comment>